<dbReference type="PANTHER" id="PTHR46124">
    <property type="entry name" value="D-AMINOACYL-TRNA DEACYLASE"/>
    <property type="match status" value="1"/>
</dbReference>
<evidence type="ECO:0000256" key="3">
    <source>
        <dbReference type="PIRSR" id="PIRSR005902-1"/>
    </source>
</evidence>
<dbReference type="PANTHER" id="PTHR46124:SF2">
    <property type="entry name" value="D-AMINOACYL-TRNA DEACYLASE"/>
    <property type="match status" value="1"/>
</dbReference>
<sequence length="279" mass="32433">MLIDTHAHINFKAFREDGDEVIKRALDNNVWLINVGAEFKTSKRAVEYAKKRNQGVFAAVGLHPIHLKTQTISGKLLGESIGFDVKEEEFDYEKYKALAQEPKVVAIGEIGLDYYRRNEKREMSNEQKEKQRETFIKQLELAQEVNKPIIIHCREAYQDLLEILKTENLKQKTNLKGVIHSFLGNCREAREYRRLGFKIGFNGIITFTRDYDEVILETPLKDILLETDCPYLTPVPYRGKRNEPLYVAEVAKKLAEIKNLELKEVIEQTFKNAREVFNI</sequence>
<evidence type="ECO:0000313" key="4">
    <source>
        <dbReference type="EMBL" id="PIU98407.1"/>
    </source>
</evidence>
<feature type="binding site" evidence="3">
    <location>
        <position position="228"/>
    </location>
    <ligand>
        <name>a divalent metal cation</name>
        <dbReference type="ChEBI" id="CHEBI:60240"/>
        <label>1</label>
    </ligand>
</feature>
<dbReference type="Pfam" id="PF01026">
    <property type="entry name" value="TatD_DNase"/>
    <property type="match status" value="1"/>
</dbReference>
<keyword evidence="1 3" id="KW-0479">Metal-binding</keyword>
<dbReference type="CDD" id="cd01310">
    <property type="entry name" value="TatD_DNAse"/>
    <property type="match status" value="1"/>
</dbReference>
<dbReference type="PROSITE" id="PS01137">
    <property type="entry name" value="TATD_1"/>
    <property type="match status" value="1"/>
</dbReference>
<evidence type="ECO:0000313" key="5">
    <source>
        <dbReference type="Proteomes" id="UP000228949"/>
    </source>
</evidence>
<dbReference type="Proteomes" id="UP000228949">
    <property type="component" value="Unassembled WGS sequence"/>
</dbReference>
<proteinExistence type="predicted"/>
<protein>
    <submittedName>
        <fullName evidence="4">Hydrolase TatD</fullName>
    </submittedName>
</protein>
<gene>
    <name evidence="4" type="ORF">COS61_01610</name>
</gene>
<dbReference type="FunFam" id="3.20.20.140:FF:000005">
    <property type="entry name" value="TatD family hydrolase"/>
    <property type="match status" value="1"/>
</dbReference>
<name>A0A2M7B5M6_9BACT</name>
<dbReference type="GO" id="GO:0016788">
    <property type="term" value="F:hydrolase activity, acting on ester bonds"/>
    <property type="evidence" value="ECO:0007669"/>
    <property type="project" value="InterPro"/>
</dbReference>
<reference evidence="5" key="1">
    <citation type="submission" date="2017-09" db="EMBL/GenBank/DDBJ databases">
        <title>Depth-based differentiation of microbial function through sediment-hosted aquifers and enrichment of novel symbionts in the deep terrestrial subsurface.</title>
        <authorList>
            <person name="Probst A.J."/>
            <person name="Ladd B."/>
            <person name="Jarett J.K."/>
            <person name="Geller-Mcgrath D.E."/>
            <person name="Sieber C.M.K."/>
            <person name="Emerson J.B."/>
            <person name="Anantharaman K."/>
            <person name="Thomas B.C."/>
            <person name="Malmstrom R."/>
            <person name="Stieglmeier M."/>
            <person name="Klingl A."/>
            <person name="Woyke T."/>
            <person name="Ryan C.M."/>
            <person name="Banfield J.F."/>
        </authorList>
    </citation>
    <scope>NUCLEOTIDE SEQUENCE [LARGE SCALE GENOMIC DNA]</scope>
</reference>
<dbReference type="InterPro" id="IPR015991">
    <property type="entry name" value="TatD/YcfH-like"/>
</dbReference>
<comment type="caution">
    <text evidence="4">The sequence shown here is derived from an EMBL/GenBank/DDBJ whole genome shotgun (WGS) entry which is preliminary data.</text>
</comment>
<dbReference type="GO" id="GO:0004536">
    <property type="term" value="F:DNA nuclease activity"/>
    <property type="evidence" value="ECO:0007669"/>
    <property type="project" value="InterPro"/>
</dbReference>
<feature type="binding site" evidence="3">
    <location>
        <position position="109"/>
    </location>
    <ligand>
        <name>a divalent metal cation</name>
        <dbReference type="ChEBI" id="CHEBI:60240"/>
        <label>1</label>
    </ligand>
</feature>
<feature type="binding site" evidence="3">
    <location>
        <position position="152"/>
    </location>
    <ligand>
        <name>a divalent metal cation</name>
        <dbReference type="ChEBI" id="CHEBI:60240"/>
        <label>2</label>
    </ligand>
</feature>
<keyword evidence="2 4" id="KW-0378">Hydrolase</keyword>
<dbReference type="InterPro" id="IPR032466">
    <property type="entry name" value="Metal_Hydrolase"/>
</dbReference>
<dbReference type="Gene3D" id="3.20.20.140">
    <property type="entry name" value="Metal-dependent hydrolases"/>
    <property type="match status" value="1"/>
</dbReference>
<evidence type="ECO:0000256" key="2">
    <source>
        <dbReference type="ARBA" id="ARBA00022801"/>
    </source>
</evidence>
<evidence type="ECO:0000256" key="1">
    <source>
        <dbReference type="ARBA" id="ARBA00022723"/>
    </source>
</evidence>
<organism evidence="4 5">
    <name type="scientific">Candidatus Wolfebacteria bacterium CG03_land_8_20_14_0_80_40_12</name>
    <dbReference type="NCBI Taxonomy" id="1975069"/>
    <lineage>
        <taxon>Bacteria</taxon>
        <taxon>Candidatus Wolfeibacteriota</taxon>
    </lineage>
</organism>
<dbReference type="NCBIfam" id="TIGR00010">
    <property type="entry name" value="YchF/TatD family DNA exonuclease"/>
    <property type="match status" value="1"/>
</dbReference>
<feature type="binding site" evidence="3">
    <location>
        <position position="6"/>
    </location>
    <ligand>
        <name>a divalent metal cation</name>
        <dbReference type="ChEBI" id="CHEBI:60240"/>
        <label>1</label>
    </ligand>
</feature>
<accession>A0A2M7B5M6</accession>
<feature type="binding site" evidence="3">
    <location>
        <position position="8"/>
    </location>
    <ligand>
        <name>a divalent metal cation</name>
        <dbReference type="ChEBI" id="CHEBI:60240"/>
        <label>1</label>
    </ligand>
</feature>
<dbReference type="InterPro" id="IPR001130">
    <property type="entry name" value="TatD-like"/>
</dbReference>
<dbReference type="PIRSF" id="PIRSF005902">
    <property type="entry name" value="DNase_TatD"/>
    <property type="match status" value="1"/>
</dbReference>
<dbReference type="InterPro" id="IPR018228">
    <property type="entry name" value="DNase_TatD-rel_CS"/>
</dbReference>
<dbReference type="AlphaFoldDB" id="A0A2M7B5M6"/>
<dbReference type="SUPFAM" id="SSF51556">
    <property type="entry name" value="Metallo-dependent hydrolases"/>
    <property type="match status" value="1"/>
</dbReference>
<dbReference type="GO" id="GO:0046872">
    <property type="term" value="F:metal ion binding"/>
    <property type="evidence" value="ECO:0007669"/>
    <property type="project" value="UniProtKB-KW"/>
</dbReference>
<dbReference type="PROSITE" id="PS01091">
    <property type="entry name" value="TATD_3"/>
    <property type="match status" value="1"/>
</dbReference>
<dbReference type="GO" id="GO:0005829">
    <property type="term" value="C:cytosol"/>
    <property type="evidence" value="ECO:0007669"/>
    <property type="project" value="TreeGrafter"/>
</dbReference>
<feature type="binding site" evidence="3">
    <location>
        <position position="180"/>
    </location>
    <ligand>
        <name>a divalent metal cation</name>
        <dbReference type="ChEBI" id="CHEBI:60240"/>
        <label>2</label>
    </ligand>
</feature>
<dbReference type="EMBL" id="PEVJ01000037">
    <property type="protein sequence ID" value="PIU98407.1"/>
    <property type="molecule type" value="Genomic_DNA"/>
</dbReference>